<dbReference type="GO" id="GO:2001070">
    <property type="term" value="F:starch binding"/>
    <property type="evidence" value="ECO:0007669"/>
    <property type="project" value="InterPro"/>
</dbReference>
<gene>
    <name evidence="14" type="ORF">JDV02_006212</name>
</gene>
<dbReference type="InterPro" id="IPR013783">
    <property type="entry name" value="Ig-like_fold"/>
</dbReference>
<dbReference type="InterPro" id="IPR012341">
    <property type="entry name" value="6hp_glycosidase-like_sf"/>
</dbReference>
<proteinExistence type="inferred from homology"/>
<sequence length="722" mass="76914">MRPACWLFPNLIYKRHTMEVLDQDFPGLSVNDTASLVKPIMHFLSAALLFGSVAAQTVLGGRVGAANRRPLLLKRSVDSFIAAETPIALEQLLCNIGPDGCNARGVASGAVIASPSMQDPDCKTLPPHPSMSSHLAAQQSRVSPSKIRRRARADVTHALDFYTWTRDSALVFKAIVDRFTTAYDAGLQRRIQEYIASQAKLQGISDPSGPLSDGQGLGEPKYNADLTAFTGSWGRPQRDGPALRAVAMITYANWLVQNGYSSTAATVVWPVVQNDLNYVAQYWNHTGFDLWEEVNGSSFFTVANQYRALVDGSKLAATLGQPAASYAAVAPQILCFLQTFWDSSGGYARANINVNNGRTGKDANTILASIHAFDPKLGCDAATFQPCSDRALANHKATVDSFRAHYKINAISKGGKAAAVGRYVEDVYYNGNPWYLTTLAAAEQLYDAVFVWRSAGSVTVTDTSLAFFQDLDLGPPGVAKGTYYARGASADDDITFASIVEAVSAYADGFVDVVATYAAANGSLAEQFSRDDGGPLSARDLTWSYAAFLTAAARRAGVLPPSWADDKATSVPGTCSATSVVGSYSSATATSFPPSQTPSTGVPPSSSTSTTTSSCQVATSVAVTFKELATTKYGQTIKIVGDTSALGNWDTSKAVALEAAEYTSGNPLWKGSVTLPAGQVVEYKYINVNPDGSVTWEKDPNHTYTVPKSCATSAIQSDKWQA</sequence>
<dbReference type="FunFam" id="1.50.10.10:FF:000018">
    <property type="entry name" value="Glucoamylase"/>
    <property type="match status" value="1"/>
</dbReference>
<keyword evidence="4" id="KW-0732">Signal</keyword>
<dbReference type="OrthoDB" id="6123450at2759"/>
<dbReference type="InterPro" id="IPR013784">
    <property type="entry name" value="Carb-bd-like_fold"/>
</dbReference>
<feature type="compositionally biased region" description="Polar residues" evidence="12">
    <location>
        <begin position="130"/>
        <end position="143"/>
    </location>
</feature>
<dbReference type="PANTHER" id="PTHR31616:SF12">
    <property type="entry name" value="GLUCOAMYLASE"/>
    <property type="match status" value="1"/>
</dbReference>
<dbReference type="Proteomes" id="UP000829364">
    <property type="component" value="Chromosome 5"/>
</dbReference>
<evidence type="ECO:0000256" key="10">
    <source>
        <dbReference type="ARBA" id="ARBA00033442"/>
    </source>
</evidence>
<accession>A0A9Q8QJR5</accession>
<evidence type="ECO:0000256" key="9">
    <source>
        <dbReference type="ARBA" id="ARBA00023326"/>
    </source>
</evidence>
<dbReference type="SUPFAM" id="SSF48208">
    <property type="entry name" value="Six-hairpin glycosidases"/>
    <property type="match status" value="1"/>
</dbReference>
<dbReference type="SUPFAM" id="SSF49452">
    <property type="entry name" value="Starch-binding domain-like"/>
    <property type="match status" value="1"/>
</dbReference>
<evidence type="ECO:0000256" key="7">
    <source>
        <dbReference type="ARBA" id="ARBA00023277"/>
    </source>
</evidence>
<evidence type="ECO:0000256" key="8">
    <source>
        <dbReference type="ARBA" id="ARBA00023295"/>
    </source>
</evidence>
<keyword evidence="8 14" id="KW-0326">Glycosidase</keyword>
<dbReference type="PRINTS" id="PR00736">
    <property type="entry name" value="GLHYDRLASE15"/>
</dbReference>
<keyword evidence="6" id="KW-0325">Glycoprotein</keyword>
<evidence type="ECO:0000256" key="5">
    <source>
        <dbReference type="ARBA" id="ARBA00022801"/>
    </source>
</evidence>
<dbReference type="FunFam" id="2.60.40.10:FF:000552">
    <property type="entry name" value="Related to glucoamylase"/>
    <property type="match status" value="1"/>
</dbReference>
<dbReference type="PANTHER" id="PTHR31616">
    <property type="entry name" value="TREHALASE"/>
    <property type="match status" value="1"/>
</dbReference>
<dbReference type="GO" id="GO:0004339">
    <property type="term" value="F:glucan 1,4-alpha-glucosidase activity"/>
    <property type="evidence" value="ECO:0007669"/>
    <property type="project" value="UniProtKB-EC"/>
</dbReference>
<evidence type="ECO:0000256" key="12">
    <source>
        <dbReference type="SAM" id="MobiDB-lite"/>
    </source>
</evidence>
<dbReference type="RefSeq" id="XP_047843567.1">
    <property type="nucleotide sequence ID" value="XM_047987581.1"/>
</dbReference>
<dbReference type="CDD" id="cd05811">
    <property type="entry name" value="CBM20_glucoamylase"/>
    <property type="match status" value="1"/>
</dbReference>
<feature type="region of interest" description="Disordered" evidence="12">
    <location>
        <begin position="589"/>
        <end position="613"/>
    </location>
</feature>
<dbReference type="InterPro" id="IPR000165">
    <property type="entry name" value="Glucoamylase"/>
</dbReference>
<feature type="domain" description="CBM20" evidence="13">
    <location>
        <begin position="615"/>
        <end position="722"/>
    </location>
</feature>
<keyword evidence="5 14" id="KW-0378">Hydrolase</keyword>
<dbReference type="InterPro" id="IPR002044">
    <property type="entry name" value="CBM20"/>
</dbReference>
<dbReference type="Gene3D" id="2.60.40.10">
    <property type="entry name" value="Immunoglobulins"/>
    <property type="match status" value="1"/>
</dbReference>
<dbReference type="PROSITE" id="PS51166">
    <property type="entry name" value="CBM20"/>
    <property type="match status" value="1"/>
</dbReference>
<protein>
    <recommendedName>
        <fullName evidence="3">glucan 1,4-alpha-glucosidase</fullName>
        <ecNumber evidence="3">3.2.1.3</ecNumber>
    </recommendedName>
    <alternativeName>
        <fullName evidence="11">1,4-alpha-D-glucan glucohydrolase</fullName>
    </alternativeName>
    <alternativeName>
        <fullName evidence="10">Glucan 1,4-alpha-glucosidase</fullName>
    </alternativeName>
</protein>
<dbReference type="Pfam" id="PF00686">
    <property type="entry name" value="CBM_20"/>
    <property type="match status" value="1"/>
</dbReference>
<evidence type="ECO:0000256" key="6">
    <source>
        <dbReference type="ARBA" id="ARBA00023180"/>
    </source>
</evidence>
<dbReference type="AlphaFoldDB" id="A0A9Q8QJR5"/>
<keyword evidence="15" id="KW-1185">Reference proteome</keyword>
<evidence type="ECO:0000313" key="15">
    <source>
        <dbReference type="Proteomes" id="UP000829364"/>
    </source>
</evidence>
<evidence type="ECO:0000259" key="13">
    <source>
        <dbReference type="PROSITE" id="PS51166"/>
    </source>
</evidence>
<feature type="compositionally biased region" description="Low complexity" evidence="12">
    <location>
        <begin position="593"/>
        <end position="613"/>
    </location>
</feature>
<feature type="region of interest" description="Disordered" evidence="12">
    <location>
        <begin position="126"/>
        <end position="148"/>
    </location>
</feature>
<organism evidence="14 15">
    <name type="scientific">Purpureocillium takamizusanense</name>
    <dbReference type="NCBI Taxonomy" id="2060973"/>
    <lineage>
        <taxon>Eukaryota</taxon>
        <taxon>Fungi</taxon>
        <taxon>Dikarya</taxon>
        <taxon>Ascomycota</taxon>
        <taxon>Pezizomycotina</taxon>
        <taxon>Sordariomycetes</taxon>
        <taxon>Hypocreomycetidae</taxon>
        <taxon>Hypocreales</taxon>
        <taxon>Ophiocordycipitaceae</taxon>
        <taxon>Purpureocillium</taxon>
    </lineage>
</organism>
<dbReference type="GO" id="GO:0000324">
    <property type="term" value="C:fungal-type vacuole"/>
    <property type="evidence" value="ECO:0007669"/>
    <property type="project" value="TreeGrafter"/>
</dbReference>
<dbReference type="GeneID" id="72068161"/>
<evidence type="ECO:0000256" key="3">
    <source>
        <dbReference type="ARBA" id="ARBA00012593"/>
    </source>
</evidence>
<evidence type="ECO:0000256" key="11">
    <source>
        <dbReference type="ARBA" id="ARBA00033473"/>
    </source>
</evidence>
<evidence type="ECO:0000256" key="1">
    <source>
        <dbReference type="ARBA" id="ARBA00001863"/>
    </source>
</evidence>
<name>A0A9Q8QJR5_9HYPO</name>
<comment type="similarity">
    <text evidence="2">Belongs to the glycosyl hydrolase 15 family.</text>
</comment>
<dbReference type="GO" id="GO:0000272">
    <property type="term" value="P:polysaccharide catabolic process"/>
    <property type="evidence" value="ECO:0007669"/>
    <property type="project" value="UniProtKB-KW"/>
</dbReference>
<comment type="catalytic activity">
    <reaction evidence="1">
        <text>Hydrolysis of terminal (1-&gt;4)-linked alpha-D-glucose residues successively from non-reducing ends of the chains with release of beta-D-glucose.</text>
        <dbReference type="EC" id="3.2.1.3"/>
    </reaction>
</comment>
<dbReference type="SMART" id="SM01065">
    <property type="entry name" value="CBM_2"/>
    <property type="match status" value="1"/>
</dbReference>
<dbReference type="EC" id="3.2.1.3" evidence="3"/>
<evidence type="ECO:0000256" key="2">
    <source>
        <dbReference type="ARBA" id="ARBA00006188"/>
    </source>
</evidence>
<evidence type="ECO:0000256" key="4">
    <source>
        <dbReference type="ARBA" id="ARBA00022729"/>
    </source>
</evidence>
<dbReference type="InterPro" id="IPR011613">
    <property type="entry name" value="GH15-like"/>
</dbReference>
<dbReference type="EMBL" id="CP086358">
    <property type="protein sequence ID" value="UNI20086.1"/>
    <property type="molecule type" value="Genomic_DNA"/>
</dbReference>
<keyword evidence="7" id="KW-0119">Carbohydrate metabolism</keyword>
<dbReference type="PROSITE" id="PS00820">
    <property type="entry name" value="GLUCOAMYLASE"/>
    <property type="match status" value="1"/>
</dbReference>
<keyword evidence="9" id="KW-0624">Polysaccharide degradation</keyword>
<dbReference type="Gene3D" id="1.50.10.10">
    <property type="match status" value="1"/>
</dbReference>
<dbReference type="InterPro" id="IPR046966">
    <property type="entry name" value="Glucoamylase_active_site"/>
</dbReference>
<evidence type="ECO:0000313" key="14">
    <source>
        <dbReference type="EMBL" id="UNI20086.1"/>
    </source>
</evidence>
<dbReference type="KEGG" id="ptkz:JDV02_006212"/>
<dbReference type="Pfam" id="PF00723">
    <property type="entry name" value="Glyco_hydro_15"/>
    <property type="match status" value="1"/>
</dbReference>
<dbReference type="InterPro" id="IPR008928">
    <property type="entry name" value="6-hairpin_glycosidase_sf"/>
</dbReference>
<reference evidence="14" key="1">
    <citation type="submission" date="2021-11" db="EMBL/GenBank/DDBJ databases">
        <title>Purpureocillium_takamizusanense_genome.</title>
        <authorList>
            <person name="Nguyen N.-H."/>
        </authorList>
    </citation>
    <scope>NUCLEOTIDE SEQUENCE</scope>
    <source>
        <strain evidence="14">PT3</strain>
    </source>
</reference>
<dbReference type="InterPro" id="IPR034836">
    <property type="entry name" value="CBM20_glucoamylase"/>
</dbReference>